<dbReference type="EMBL" id="JAPZBO010000001">
    <property type="protein sequence ID" value="KAJ5330713.1"/>
    <property type="molecule type" value="Genomic_DNA"/>
</dbReference>
<dbReference type="Gene3D" id="3.40.50.1240">
    <property type="entry name" value="Phosphoglycerate mutase-like"/>
    <property type="match status" value="1"/>
</dbReference>
<feature type="signal peptide" evidence="3">
    <location>
        <begin position="1"/>
        <end position="22"/>
    </location>
</feature>
<comment type="similarity">
    <text evidence="1">Belongs to the histidine acid phosphatase family.</text>
</comment>
<reference evidence="4" key="2">
    <citation type="journal article" date="2023" name="IMA Fungus">
        <title>Comparative genomic study of the Penicillium genus elucidates a diverse pangenome and 15 lateral gene transfer events.</title>
        <authorList>
            <person name="Petersen C."/>
            <person name="Sorensen T."/>
            <person name="Nielsen M.R."/>
            <person name="Sondergaard T.E."/>
            <person name="Sorensen J.L."/>
            <person name="Fitzpatrick D.A."/>
            <person name="Frisvad J.C."/>
            <person name="Nielsen K.L."/>
        </authorList>
    </citation>
    <scope>NUCLEOTIDE SEQUENCE</scope>
    <source>
        <strain evidence="4">IBT 21472</strain>
    </source>
</reference>
<name>A0A9W9QEK2_9EURO</name>
<dbReference type="AlphaFoldDB" id="A0A9W9QEK2"/>
<gene>
    <name evidence="4" type="ORF">N7476_000496</name>
</gene>
<keyword evidence="3" id="KW-0732">Signal</keyword>
<keyword evidence="5" id="KW-1185">Reference proteome</keyword>
<keyword evidence="2" id="KW-1133">Transmembrane helix</keyword>
<dbReference type="OrthoDB" id="258392at2759"/>
<dbReference type="PANTHER" id="PTHR11567:SF127">
    <property type="entry name" value="HISTIDINE ACID PHOSPHATASE"/>
    <property type="match status" value="1"/>
</dbReference>
<organism evidence="4 5">
    <name type="scientific">Penicillium atrosanguineum</name>
    <dbReference type="NCBI Taxonomy" id="1132637"/>
    <lineage>
        <taxon>Eukaryota</taxon>
        <taxon>Fungi</taxon>
        <taxon>Dikarya</taxon>
        <taxon>Ascomycota</taxon>
        <taxon>Pezizomycotina</taxon>
        <taxon>Eurotiomycetes</taxon>
        <taxon>Eurotiomycetidae</taxon>
        <taxon>Eurotiales</taxon>
        <taxon>Aspergillaceae</taxon>
        <taxon>Penicillium</taxon>
    </lineage>
</organism>
<keyword evidence="2" id="KW-0812">Transmembrane</keyword>
<accession>A0A9W9QEK2</accession>
<keyword evidence="2" id="KW-0472">Membrane</keyword>
<dbReference type="PANTHER" id="PTHR11567">
    <property type="entry name" value="ACID PHOSPHATASE-RELATED"/>
    <property type="match status" value="1"/>
</dbReference>
<reference evidence="4" key="1">
    <citation type="submission" date="2022-12" db="EMBL/GenBank/DDBJ databases">
        <authorList>
            <person name="Petersen C."/>
        </authorList>
    </citation>
    <scope>NUCLEOTIDE SEQUENCE</scope>
    <source>
        <strain evidence="4">IBT 21472</strain>
    </source>
</reference>
<sequence>MFANRQFLAFALCLQASMLVTAQDYGGKVWGVFAYTIHGESTPTVLTVSPGSKVLTDFGANQLQAAGSSFRDRYVPNFDGNSSETAIMYLTPGFLNAKDVNVFSMADQYVSASAQAFMQGLYPPLGDSNISSSDSTGNATIDMAPLDGYQYAHIVTLGESDPSSVMVDGSAKCDMHQTVEAEYNASSDAMRITMESVDFYIGILDDALSQAFDATTATYRNAPEVSEYMDYEAVHNSSFMETVSDSDLRRARWLADQYTYATNGQDSSVTSSLSTIGPVNPIAGQTLASSLLNAFGTNIEHFGTHQQLTLLFGNDAPAVALASLMGMASQQQSNFYSRPAQGASLIFELYSFESDEVYPSWPGADNLYVRFYLHNGTDSSTEFESFSFFGYGPSIEYVPWTEFKSELETFAVSSTQEWCTRCDAQSIFCNGVLNNDKPAPKKQMKPAVAGVIGAVIMLAIIGLLTSLGFLICGCRKRKITHKTSIGGFKGNGKLASDTDVTFRNPIWSGSKAAGGEESDGIAGAVVGPGHERLGSWEMGQQKKELGQADSANMKSNRVPMSVAWNEIEEEWRIHSGLQPVKVRESV</sequence>
<dbReference type="Pfam" id="PF00328">
    <property type="entry name" value="His_Phos_2"/>
    <property type="match status" value="1"/>
</dbReference>
<evidence type="ECO:0000313" key="5">
    <source>
        <dbReference type="Proteomes" id="UP001147746"/>
    </source>
</evidence>
<dbReference type="InterPro" id="IPR000560">
    <property type="entry name" value="His_Pase_clade-2"/>
</dbReference>
<feature type="chain" id="PRO_5041114766" evidence="3">
    <location>
        <begin position="23"/>
        <end position="586"/>
    </location>
</feature>
<evidence type="ECO:0000256" key="3">
    <source>
        <dbReference type="SAM" id="SignalP"/>
    </source>
</evidence>
<dbReference type="GO" id="GO:0016791">
    <property type="term" value="F:phosphatase activity"/>
    <property type="evidence" value="ECO:0007669"/>
    <property type="project" value="TreeGrafter"/>
</dbReference>
<comment type="caution">
    <text evidence="4">The sequence shown here is derived from an EMBL/GenBank/DDBJ whole genome shotgun (WGS) entry which is preliminary data.</text>
</comment>
<dbReference type="InterPro" id="IPR050645">
    <property type="entry name" value="Histidine_acid_phosphatase"/>
</dbReference>
<dbReference type="InterPro" id="IPR029033">
    <property type="entry name" value="His_PPase_superfam"/>
</dbReference>
<dbReference type="Proteomes" id="UP001147746">
    <property type="component" value="Unassembled WGS sequence"/>
</dbReference>
<protein>
    <submittedName>
        <fullName evidence="4">Histidine phosphatase superfamily clade-2</fullName>
    </submittedName>
</protein>
<evidence type="ECO:0000256" key="2">
    <source>
        <dbReference type="SAM" id="Phobius"/>
    </source>
</evidence>
<proteinExistence type="inferred from homology"/>
<dbReference type="SUPFAM" id="SSF53254">
    <property type="entry name" value="Phosphoglycerate mutase-like"/>
    <property type="match status" value="1"/>
</dbReference>
<evidence type="ECO:0000313" key="4">
    <source>
        <dbReference type="EMBL" id="KAJ5330713.1"/>
    </source>
</evidence>
<evidence type="ECO:0000256" key="1">
    <source>
        <dbReference type="ARBA" id="ARBA00005375"/>
    </source>
</evidence>
<feature type="transmembrane region" description="Helical" evidence="2">
    <location>
        <begin position="447"/>
        <end position="472"/>
    </location>
</feature>